<reference evidence="1 2" key="1">
    <citation type="journal article" date="2008" name="Nature">
        <title>The genome of the model beetle and pest Tribolium castaneum.</title>
        <authorList>
            <consortium name="Tribolium Genome Sequencing Consortium"/>
            <person name="Richards S."/>
            <person name="Gibbs R.A."/>
            <person name="Weinstock G.M."/>
            <person name="Brown S.J."/>
            <person name="Denell R."/>
            <person name="Beeman R.W."/>
            <person name="Gibbs R."/>
            <person name="Beeman R.W."/>
            <person name="Brown S.J."/>
            <person name="Bucher G."/>
            <person name="Friedrich M."/>
            <person name="Grimmelikhuijzen C.J."/>
            <person name="Klingler M."/>
            <person name="Lorenzen M."/>
            <person name="Richards S."/>
            <person name="Roth S."/>
            <person name="Schroder R."/>
            <person name="Tautz D."/>
            <person name="Zdobnov E.M."/>
            <person name="Muzny D."/>
            <person name="Gibbs R.A."/>
            <person name="Weinstock G.M."/>
            <person name="Attaway T."/>
            <person name="Bell S."/>
            <person name="Buhay C.J."/>
            <person name="Chandrabose M.N."/>
            <person name="Chavez D."/>
            <person name="Clerk-Blankenburg K.P."/>
            <person name="Cree A."/>
            <person name="Dao M."/>
            <person name="Davis C."/>
            <person name="Chacko J."/>
            <person name="Dinh H."/>
            <person name="Dugan-Rocha S."/>
            <person name="Fowler G."/>
            <person name="Garner T.T."/>
            <person name="Garnes J."/>
            <person name="Gnirke A."/>
            <person name="Hawes A."/>
            <person name="Hernandez J."/>
            <person name="Hines S."/>
            <person name="Holder M."/>
            <person name="Hume J."/>
            <person name="Jhangiani S.N."/>
            <person name="Joshi V."/>
            <person name="Khan Z.M."/>
            <person name="Jackson L."/>
            <person name="Kovar C."/>
            <person name="Kowis A."/>
            <person name="Lee S."/>
            <person name="Lewis L.R."/>
            <person name="Margolis J."/>
            <person name="Morgan M."/>
            <person name="Nazareth L.V."/>
            <person name="Nguyen N."/>
            <person name="Okwuonu G."/>
            <person name="Parker D."/>
            <person name="Richards S."/>
            <person name="Ruiz S.J."/>
            <person name="Santibanez J."/>
            <person name="Savard J."/>
            <person name="Scherer S.E."/>
            <person name="Schneider B."/>
            <person name="Sodergren E."/>
            <person name="Tautz D."/>
            <person name="Vattahil S."/>
            <person name="Villasana D."/>
            <person name="White C.S."/>
            <person name="Wright R."/>
            <person name="Park Y."/>
            <person name="Beeman R.W."/>
            <person name="Lord J."/>
            <person name="Oppert B."/>
            <person name="Lorenzen M."/>
            <person name="Brown S."/>
            <person name="Wang L."/>
            <person name="Savard J."/>
            <person name="Tautz D."/>
            <person name="Richards S."/>
            <person name="Weinstock G."/>
            <person name="Gibbs R.A."/>
            <person name="Liu Y."/>
            <person name="Worley K."/>
            <person name="Weinstock G."/>
            <person name="Elsik C.G."/>
            <person name="Reese J.T."/>
            <person name="Elhaik E."/>
            <person name="Landan G."/>
            <person name="Graur D."/>
            <person name="Arensburger P."/>
            <person name="Atkinson P."/>
            <person name="Beeman R.W."/>
            <person name="Beidler J."/>
            <person name="Brown S.J."/>
            <person name="Demuth J.P."/>
            <person name="Drury D.W."/>
            <person name="Du Y.Z."/>
            <person name="Fujiwara H."/>
            <person name="Lorenzen M."/>
            <person name="Maselli V."/>
            <person name="Osanai M."/>
            <person name="Park Y."/>
            <person name="Robertson H.M."/>
            <person name="Tu Z."/>
            <person name="Wang J.J."/>
            <person name="Wang S."/>
            <person name="Richards S."/>
            <person name="Song H."/>
            <person name="Zhang L."/>
            <person name="Sodergren E."/>
            <person name="Werner D."/>
            <person name="Stanke M."/>
            <person name="Morgenstern B."/>
            <person name="Solovyev V."/>
            <person name="Kosarev P."/>
            <person name="Brown G."/>
            <person name="Chen H.C."/>
            <person name="Ermolaeva O."/>
            <person name="Hlavina W."/>
            <person name="Kapustin Y."/>
            <person name="Kiryutin B."/>
            <person name="Kitts P."/>
            <person name="Maglott D."/>
            <person name="Pruitt K."/>
            <person name="Sapojnikov V."/>
            <person name="Souvorov A."/>
            <person name="Mackey A.J."/>
            <person name="Waterhouse R.M."/>
            <person name="Wyder S."/>
            <person name="Zdobnov E.M."/>
            <person name="Zdobnov E.M."/>
            <person name="Wyder S."/>
            <person name="Kriventseva E.V."/>
            <person name="Kadowaki T."/>
            <person name="Bork P."/>
            <person name="Aranda M."/>
            <person name="Bao R."/>
            <person name="Beermann A."/>
            <person name="Berns N."/>
            <person name="Bolognesi R."/>
            <person name="Bonneton F."/>
            <person name="Bopp D."/>
            <person name="Brown S.J."/>
            <person name="Bucher G."/>
            <person name="Butts T."/>
            <person name="Chaumot A."/>
            <person name="Denell R.E."/>
            <person name="Ferrier D.E."/>
            <person name="Friedrich M."/>
            <person name="Gordon C.M."/>
            <person name="Jindra M."/>
            <person name="Klingler M."/>
            <person name="Lan Q."/>
            <person name="Lattorff H.M."/>
            <person name="Laudet V."/>
            <person name="von Levetsow C."/>
            <person name="Liu Z."/>
            <person name="Lutz R."/>
            <person name="Lynch J.A."/>
            <person name="da Fonseca R.N."/>
            <person name="Posnien N."/>
            <person name="Reuter R."/>
            <person name="Roth S."/>
            <person name="Savard J."/>
            <person name="Schinko J.B."/>
            <person name="Schmitt C."/>
            <person name="Schoppmeier M."/>
            <person name="Schroder R."/>
            <person name="Shippy T.D."/>
            <person name="Simonnet F."/>
            <person name="Marques-Souza H."/>
            <person name="Tautz D."/>
            <person name="Tomoyasu Y."/>
            <person name="Trauner J."/>
            <person name="Van der Zee M."/>
            <person name="Vervoort M."/>
            <person name="Wittkopp N."/>
            <person name="Wimmer E.A."/>
            <person name="Yang X."/>
            <person name="Jones A.K."/>
            <person name="Sattelle D.B."/>
            <person name="Ebert P.R."/>
            <person name="Nelson D."/>
            <person name="Scott J.G."/>
            <person name="Beeman R.W."/>
            <person name="Muthukrishnan S."/>
            <person name="Kramer K.J."/>
            <person name="Arakane Y."/>
            <person name="Beeman R.W."/>
            <person name="Zhu Q."/>
            <person name="Hogenkamp D."/>
            <person name="Dixit R."/>
            <person name="Oppert B."/>
            <person name="Jiang H."/>
            <person name="Zou Z."/>
            <person name="Marshall J."/>
            <person name="Elpidina E."/>
            <person name="Vinokurov K."/>
            <person name="Oppert C."/>
            <person name="Zou Z."/>
            <person name="Evans J."/>
            <person name="Lu Z."/>
            <person name="Zhao P."/>
            <person name="Sumathipala N."/>
            <person name="Altincicek B."/>
            <person name="Vilcinskas A."/>
            <person name="Williams M."/>
            <person name="Hultmark D."/>
            <person name="Hetru C."/>
            <person name="Jiang H."/>
            <person name="Grimmelikhuijzen C.J."/>
            <person name="Hauser F."/>
            <person name="Cazzamali G."/>
            <person name="Williamson M."/>
            <person name="Park Y."/>
            <person name="Li B."/>
            <person name="Tanaka Y."/>
            <person name="Predel R."/>
            <person name="Neupert S."/>
            <person name="Schachtner J."/>
            <person name="Verleyen P."/>
            <person name="Raible F."/>
            <person name="Bork P."/>
            <person name="Friedrich M."/>
            <person name="Walden K.K."/>
            <person name="Robertson H.M."/>
            <person name="Angeli S."/>
            <person name="Foret S."/>
            <person name="Bucher G."/>
            <person name="Schuetz S."/>
            <person name="Maleszka R."/>
            <person name="Wimmer E.A."/>
            <person name="Beeman R.W."/>
            <person name="Lorenzen M."/>
            <person name="Tomoyasu Y."/>
            <person name="Miller S.C."/>
            <person name="Grossmann D."/>
            <person name="Bucher G."/>
        </authorList>
    </citation>
    <scope>NUCLEOTIDE SEQUENCE [LARGE SCALE GENOMIC DNA]</scope>
    <source>
        <strain evidence="1 2">Georgia GA2</strain>
    </source>
</reference>
<dbReference type="InParanoid" id="A0A139WJZ8"/>
<evidence type="ECO:0000313" key="2">
    <source>
        <dbReference type="Proteomes" id="UP000007266"/>
    </source>
</evidence>
<name>A0A139WJZ8_TRICA</name>
<dbReference type="EMBL" id="KQ971338">
    <property type="protein sequence ID" value="KYB28161.1"/>
    <property type="molecule type" value="Genomic_DNA"/>
</dbReference>
<sequence length="74" mass="8380">MVRRKCFSGANCSFKFPYGLGLGRGKGWLENRGKSEHTRTDVHAYRVCTFKRSASSRRFKVSEHVTISMTGCCT</sequence>
<proteinExistence type="predicted"/>
<protein>
    <submittedName>
        <fullName evidence="1">Uncharacterized protein</fullName>
    </submittedName>
</protein>
<accession>A0A139WJZ8</accession>
<organism evidence="1 2">
    <name type="scientific">Tribolium castaneum</name>
    <name type="common">Red flour beetle</name>
    <dbReference type="NCBI Taxonomy" id="7070"/>
    <lineage>
        <taxon>Eukaryota</taxon>
        <taxon>Metazoa</taxon>
        <taxon>Ecdysozoa</taxon>
        <taxon>Arthropoda</taxon>
        <taxon>Hexapoda</taxon>
        <taxon>Insecta</taxon>
        <taxon>Pterygota</taxon>
        <taxon>Neoptera</taxon>
        <taxon>Endopterygota</taxon>
        <taxon>Coleoptera</taxon>
        <taxon>Polyphaga</taxon>
        <taxon>Cucujiformia</taxon>
        <taxon>Tenebrionidae</taxon>
        <taxon>Tenebrionidae incertae sedis</taxon>
        <taxon>Tribolium</taxon>
    </lineage>
</organism>
<evidence type="ECO:0000313" key="1">
    <source>
        <dbReference type="EMBL" id="KYB28161.1"/>
    </source>
</evidence>
<gene>
    <name evidence="1" type="primary">AUGUSTUS-3.0.2_32941</name>
    <name evidence="1" type="ORF">TcasGA2_TC032941</name>
</gene>
<dbReference type="AlphaFoldDB" id="A0A139WJZ8"/>
<keyword evidence="2" id="KW-1185">Reference proteome</keyword>
<dbReference type="Proteomes" id="UP000007266">
    <property type="component" value="Linkage group 4"/>
</dbReference>
<reference evidence="1 2" key="2">
    <citation type="journal article" date="2010" name="Nucleic Acids Res.">
        <title>BeetleBase in 2010: revisions to provide comprehensive genomic information for Tribolium castaneum.</title>
        <authorList>
            <person name="Kim H.S."/>
            <person name="Murphy T."/>
            <person name="Xia J."/>
            <person name="Caragea D."/>
            <person name="Park Y."/>
            <person name="Beeman R.W."/>
            <person name="Lorenzen M.D."/>
            <person name="Butcher S."/>
            <person name="Manak J.R."/>
            <person name="Brown S.J."/>
        </authorList>
    </citation>
    <scope>GENOME REANNOTATION</scope>
    <source>
        <strain evidence="1 2">Georgia GA2</strain>
    </source>
</reference>